<dbReference type="PANTHER" id="PTHR12001">
    <property type="entry name" value="GERANYLGERANYL PYROPHOSPHATE SYNTHASE"/>
    <property type="match status" value="1"/>
</dbReference>
<evidence type="ECO:0000256" key="2">
    <source>
        <dbReference type="ARBA" id="ARBA00006706"/>
    </source>
</evidence>
<dbReference type="SUPFAM" id="SSF48576">
    <property type="entry name" value="Terpenoid synthases"/>
    <property type="match status" value="1"/>
</dbReference>
<protein>
    <submittedName>
        <fullName evidence="7">Octaprenyl-diphosphate synthase</fullName>
        <ecNumber evidence="7">2.5.1.90</ecNumber>
    </submittedName>
</protein>
<accession>A0A378RAB9</accession>
<dbReference type="AlphaFoldDB" id="A0A378RAB9"/>
<evidence type="ECO:0000256" key="5">
    <source>
        <dbReference type="ARBA" id="ARBA00022842"/>
    </source>
</evidence>
<proteinExistence type="inferred from homology"/>
<evidence type="ECO:0000256" key="3">
    <source>
        <dbReference type="ARBA" id="ARBA00022679"/>
    </source>
</evidence>
<dbReference type="GO" id="GO:0106350">
    <property type="term" value="F:all-trans-octaprenyl-diphosphate synthase activity"/>
    <property type="evidence" value="ECO:0007669"/>
    <property type="project" value="UniProtKB-EC"/>
</dbReference>
<evidence type="ECO:0000256" key="6">
    <source>
        <dbReference type="RuleBase" id="RU004466"/>
    </source>
</evidence>
<organism evidence="7 8">
    <name type="scientific">Moraxella caviae</name>
    <dbReference type="NCBI Taxonomy" id="34060"/>
    <lineage>
        <taxon>Bacteria</taxon>
        <taxon>Pseudomonadati</taxon>
        <taxon>Pseudomonadota</taxon>
        <taxon>Gammaproteobacteria</taxon>
        <taxon>Moraxellales</taxon>
        <taxon>Moraxellaceae</taxon>
        <taxon>Moraxella</taxon>
    </lineage>
</organism>
<comment type="cofactor">
    <cofactor evidence="1">
        <name>Mg(2+)</name>
        <dbReference type="ChEBI" id="CHEBI:18420"/>
    </cofactor>
</comment>
<dbReference type="SFLD" id="SFLDS00005">
    <property type="entry name" value="Isoprenoid_Synthase_Type_I"/>
    <property type="match status" value="1"/>
</dbReference>
<dbReference type="Proteomes" id="UP000255279">
    <property type="component" value="Unassembled WGS sequence"/>
</dbReference>
<comment type="similarity">
    <text evidence="2 6">Belongs to the FPP/GGPP synthase family.</text>
</comment>
<gene>
    <name evidence="7" type="primary">ispB</name>
    <name evidence="7" type="ORF">NCTC10293_01905</name>
</gene>
<keyword evidence="3 6" id="KW-0808">Transferase</keyword>
<evidence type="ECO:0000256" key="1">
    <source>
        <dbReference type="ARBA" id="ARBA00001946"/>
    </source>
</evidence>
<evidence type="ECO:0000313" key="7">
    <source>
        <dbReference type="EMBL" id="STZ14312.1"/>
    </source>
</evidence>
<dbReference type="InterPro" id="IPR033749">
    <property type="entry name" value="Polyprenyl_synt_CS"/>
</dbReference>
<dbReference type="Pfam" id="PF00348">
    <property type="entry name" value="polyprenyl_synt"/>
    <property type="match status" value="1"/>
</dbReference>
<dbReference type="PROSITE" id="PS00444">
    <property type="entry name" value="POLYPRENYL_SYNTHASE_2"/>
    <property type="match status" value="1"/>
</dbReference>
<name>A0A378RAB9_9GAMM</name>
<dbReference type="PANTHER" id="PTHR12001:SF69">
    <property type="entry name" value="ALL TRANS-POLYPRENYL-DIPHOSPHATE SYNTHASE PDSS1"/>
    <property type="match status" value="1"/>
</dbReference>
<dbReference type="EMBL" id="UGQE01000004">
    <property type="protein sequence ID" value="STZ14312.1"/>
    <property type="molecule type" value="Genomic_DNA"/>
</dbReference>
<keyword evidence="5" id="KW-0460">Magnesium</keyword>
<sequence length="382" mass="42025">MVLWQDFVAHLQNVRRAVISLTNDTAKMQQNAGLCDGDENFVDFRFVNLVDGIMSMTTSYADIQSIVADDFAIMDKQVFGSLNSKVQLVMKVSEHVINAGGKRMRPLITLLTARMLSDVQSAQAMELAAITEMLHTATLVHDDVIDASGLRRGRPTANATWDNATAVLVGDYLIARSFNLLVGFNNLPLLKLFSDGTCDIAEGEVLQLQHQHNPETTEHDYLQIIDGKTSRLFMMATKGAALLQGRDELLDDLGAFAYHFGNAFQMIDDVLDFTGDAAVMGKNLGDDLAEGKPTLPIIKTLEILKNSDTQNYDKLRIAVQTGKVLDAGELIALVQQSGALDYCKKRALDETKLAQAALSKLPENRYREGLYLLTELASARLV</sequence>
<dbReference type="PROSITE" id="PS00723">
    <property type="entry name" value="POLYPRENYL_SYNTHASE_1"/>
    <property type="match status" value="1"/>
</dbReference>
<keyword evidence="4" id="KW-0479">Metal-binding</keyword>
<reference evidence="7 8" key="1">
    <citation type="submission" date="2018-06" db="EMBL/GenBank/DDBJ databases">
        <authorList>
            <consortium name="Pathogen Informatics"/>
            <person name="Doyle S."/>
        </authorList>
    </citation>
    <scope>NUCLEOTIDE SEQUENCE [LARGE SCALE GENOMIC DNA]</scope>
    <source>
        <strain evidence="7 8">NCTC10293</strain>
    </source>
</reference>
<dbReference type="EC" id="2.5.1.90" evidence="7"/>
<dbReference type="InterPro" id="IPR000092">
    <property type="entry name" value="Polyprenyl_synt"/>
</dbReference>
<dbReference type="InterPro" id="IPR008949">
    <property type="entry name" value="Isoprenoid_synthase_dom_sf"/>
</dbReference>
<dbReference type="CDD" id="cd00685">
    <property type="entry name" value="Trans_IPPS_HT"/>
    <property type="match status" value="1"/>
</dbReference>
<evidence type="ECO:0000313" key="8">
    <source>
        <dbReference type="Proteomes" id="UP000255279"/>
    </source>
</evidence>
<dbReference type="Gene3D" id="1.10.600.10">
    <property type="entry name" value="Farnesyl Diphosphate Synthase"/>
    <property type="match status" value="1"/>
</dbReference>
<evidence type="ECO:0000256" key="4">
    <source>
        <dbReference type="ARBA" id="ARBA00022723"/>
    </source>
</evidence>
<dbReference type="GO" id="GO:0046872">
    <property type="term" value="F:metal ion binding"/>
    <property type="evidence" value="ECO:0007669"/>
    <property type="project" value="UniProtKB-KW"/>
</dbReference>
<dbReference type="GO" id="GO:0008299">
    <property type="term" value="P:isoprenoid biosynthetic process"/>
    <property type="evidence" value="ECO:0007669"/>
    <property type="project" value="InterPro"/>
</dbReference>